<evidence type="ECO:0000313" key="4">
    <source>
        <dbReference type="Proteomes" id="UP000232164"/>
    </source>
</evidence>
<dbReference type="EMBL" id="PIQN01000026">
    <property type="protein sequence ID" value="PKA39770.1"/>
    <property type="molecule type" value="Genomic_DNA"/>
</dbReference>
<evidence type="ECO:0000313" key="3">
    <source>
        <dbReference type="EMBL" id="PKA39770.1"/>
    </source>
</evidence>
<dbReference type="OrthoDB" id="9814896at2"/>
<reference evidence="3 4" key="2">
    <citation type="submission" date="2017-12" db="EMBL/GenBank/DDBJ databases">
        <title>Genome sequence of Rhizobium sullae HCNT1 isolated from Sulla coronaria nodules and featuring peculiar denitrification phenotypes.</title>
        <authorList>
            <person name="De Diego-Diaz B."/>
            <person name="Treu L."/>
            <person name="Campanaro S."/>
            <person name="Da Silva Duarte V."/>
            <person name="Basaglia M."/>
            <person name="Favaro L."/>
            <person name="Casella S."/>
            <person name="Squartini A."/>
        </authorList>
    </citation>
    <scope>NUCLEOTIDE SEQUENCE [LARGE SCALE GENOMIC DNA]</scope>
    <source>
        <strain evidence="3 4">HCNT1</strain>
    </source>
</reference>
<dbReference type="Gene3D" id="3.90.190.10">
    <property type="entry name" value="Protein tyrosine phosphatase superfamily"/>
    <property type="match status" value="1"/>
</dbReference>
<dbReference type="AlphaFoldDB" id="A0A2N0D0Y0"/>
<dbReference type="InterPro" id="IPR016130">
    <property type="entry name" value="Tyr_Pase_AS"/>
</dbReference>
<dbReference type="Pfam" id="PF22784">
    <property type="entry name" value="PTP-SAK"/>
    <property type="match status" value="1"/>
</dbReference>
<dbReference type="Proteomes" id="UP000232164">
    <property type="component" value="Unassembled WGS sequence"/>
</dbReference>
<reference evidence="3 4" key="1">
    <citation type="submission" date="2017-11" db="EMBL/GenBank/DDBJ databases">
        <authorList>
            <person name="Han C.G."/>
        </authorList>
    </citation>
    <scope>NUCLEOTIDE SEQUENCE [LARGE SCALE GENOMIC DNA]</scope>
    <source>
        <strain evidence="3 4">HCNT1</strain>
    </source>
</reference>
<organism evidence="3 4">
    <name type="scientific">Rhizobium sullae</name>
    <name type="common">Rhizobium hedysari</name>
    <dbReference type="NCBI Taxonomy" id="50338"/>
    <lineage>
        <taxon>Bacteria</taxon>
        <taxon>Pseudomonadati</taxon>
        <taxon>Pseudomonadota</taxon>
        <taxon>Alphaproteobacteria</taxon>
        <taxon>Hyphomicrobiales</taxon>
        <taxon>Rhizobiaceae</taxon>
        <taxon>Rhizobium/Agrobacterium group</taxon>
        <taxon>Rhizobium</taxon>
    </lineage>
</organism>
<protein>
    <submittedName>
        <fullName evidence="3">Protein tyrosine phosphatase</fullName>
    </submittedName>
</protein>
<dbReference type="InterPro" id="IPR057023">
    <property type="entry name" value="PTP-SAK"/>
</dbReference>
<dbReference type="SUPFAM" id="SSF52799">
    <property type="entry name" value="(Phosphotyrosine protein) phosphatases II"/>
    <property type="match status" value="1"/>
</dbReference>
<keyword evidence="1" id="KW-0378">Hydrolase</keyword>
<evidence type="ECO:0000259" key="2">
    <source>
        <dbReference type="Pfam" id="PF22784"/>
    </source>
</evidence>
<evidence type="ECO:0000256" key="1">
    <source>
        <dbReference type="ARBA" id="ARBA00022801"/>
    </source>
</evidence>
<dbReference type="GO" id="GO:0016791">
    <property type="term" value="F:phosphatase activity"/>
    <property type="evidence" value="ECO:0007669"/>
    <property type="project" value="UniProtKB-ARBA"/>
</dbReference>
<dbReference type="STRING" id="1041146.GCA_000427985_05741"/>
<sequence length="196" mass="21410">MALLTDRFHVPLTYKSIARLALITPAVIGLYLGYLQLSNNVHAVVAGEVYRASQPSPDELKELAKDYGIKTVLNLRGNENGKAWYDDEVATAKSLNLNHIDFRMSASKELTIEEGSRLMAIMASAPKPLLIHCRAGADRTGLASAIYVAGVAKLGEIAAESQISLTYGHLSLFFIGAYAMDRTFEKLEPMFGFLNS</sequence>
<dbReference type="PROSITE" id="PS00383">
    <property type="entry name" value="TYR_PHOSPHATASE_1"/>
    <property type="match status" value="1"/>
</dbReference>
<dbReference type="RefSeq" id="WP_086999452.1">
    <property type="nucleotide sequence ID" value="NZ_FWER01000016.1"/>
</dbReference>
<name>A0A2N0D0Y0_RHISU</name>
<accession>A0A2N0D0Y0</accession>
<feature type="domain" description="Swiss Army Knife protein DSP-PTPase phosphatase" evidence="2">
    <location>
        <begin position="40"/>
        <end position="150"/>
    </location>
</feature>
<proteinExistence type="predicted"/>
<gene>
    <name evidence="3" type="ORF">CWR43_31470</name>
</gene>
<comment type="caution">
    <text evidence="3">The sequence shown here is derived from an EMBL/GenBank/DDBJ whole genome shotgun (WGS) entry which is preliminary data.</text>
</comment>
<dbReference type="InterPro" id="IPR029021">
    <property type="entry name" value="Prot-tyrosine_phosphatase-like"/>
</dbReference>